<sequence>MFAASSTKASPVDLWNDVKIPEIDYYEKEAEPDSNGWITSGVDQLGWKSPLGDWNETSGSDGMIMWSENIANRYKTAFETLEPFQFSYVTLGDILLNDGSTNRTLDNITCSVKNSYVEVGVLCVANPTCRAAEIRRLQLPQFPLAFTFMDFGNGSILSNLMSGLMTSIGGNNGDSIPSVLDSRSRDEYNYTSPSNYNWTWDCSSKSKAWSSQGNKYEHIEVMAAHKPWAITLAIASLVLIALSLVPPLVRHFLTKGPEIAINVSSLATRNDTHVPIPAGGSFLPAADRFRLLKDLSIRFVDANGRSDVGNLVIAAQGVEKAEYSRVRKGRLYE</sequence>
<accession>A0ACB6FTY9</accession>
<evidence type="ECO:0000313" key="1">
    <source>
        <dbReference type="EMBL" id="KAB2107846.1"/>
    </source>
</evidence>
<comment type="caution">
    <text evidence="1">The sequence shown here is derived from an EMBL/GenBank/DDBJ whole genome shotgun (WGS) entry which is preliminary data.</text>
</comment>
<keyword evidence="2" id="KW-1185">Reference proteome</keyword>
<proteinExistence type="predicted"/>
<dbReference type="EMBL" id="PDWZ02000003">
    <property type="protein sequence ID" value="KAB2107846.1"/>
    <property type="molecule type" value="Genomic_DNA"/>
</dbReference>
<name>A0ACB6FTY9_9PLEO</name>
<reference evidence="1 2" key="1">
    <citation type="journal article" date="2019" name="bioRxiv">
        <title>Genomics, evolutionary history and diagnostics of the Alternaria alternata species group including apple and Asian pear pathotypes.</title>
        <authorList>
            <person name="Armitage A.D."/>
            <person name="Cockerton H.M."/>
            <person name="Sreenivasaprasad S."/>
            <person name="Woodhall J.W."/>
            <person name="Lane C.R."/>
            <person name="Harrison R.J."/>
            <person name="Clarkson J.P."/>
        </authorList>
    </citation>
    <scope>NUCLEOTIDE SEQUENCE [LARGE SCALE GENOMIC DNA]</scope>
    <source>
        <strain evidence="1 2">FERA 650</strain>
    </source>
</reference>
<organism evidence="1 2">
    <name type="scientific">Alternaria gaisen</name>
    <dbReference type="NCBI Taxonomy" id="167740"/>
    <lineage>
        <taxon>Eukaryota</taxon>
        <taxon>Fungi</taxon>
        <taxon>Dikarya</taxon>
        <taxon>Ascomycota</taxon>
        <taxon>Pezizomycotina</taxon>
        <taxon>Dothideomycetes</taxon>
        <taxon>Pleosporomycetidae</taxon>
        <taxon>Pleosporales</taxon>
        <taxon>Pleosporineae</taxon>
        <taxon>Pleosporaceae</taxon>
        <taxon>Alternaria</taxon>
        <taxon>Alternaria sect. Alternaria</taxon>
    </lineage>
</organism>
<dbReference type="Proteomes" id="UP000293547">
    <property type="component" value="Unassembled WGS sequence"/>
</dbReference>
<evidence type="ECO:0000313" key="2">
    <source>
        <dbReference type="Proteomes" id="UP000293547"/>
    </source>
</evidence>
<gene>
    <name evidence="1" type="ORF">AG0111_0g3665</name>
</gene>
<protein>
    <submittedName>
        <fullName evidence="1">Uncharacterized protein</fullName>
    </submittedName>
</protein>